<dbReference type="Ensembl" id="ENSRFET00010022026.1">
    <property type="protein sequence ID" value="ENSRFEP00010020218.1"/>
    <property type="gene ID" value="ENSRFEG00010013578.1"/>
</dbReference>
<evidence type="ECO:0000313" key="2">
    <source>
        <dbReference type="EMBL" id="KAF6332671.1"/>
    </source>
</evidence>
<dbReference type="Proteomes" id="UP000585614">
    <property type="component" value="Unassembled WGS sequence"/>
</dbReference>
<feature type="region of interest" description="Disordered" evidence="1">
    <location>
        <begin position="45"/>
        <end position="67"/>
    </location>
</feature>
<keyword evidence="4" id="KW-1185">Reference proteome</keyword>
<dbReference type="GeneTree" id="ENSGT00660000097475"/>
<gene>
    <name evidence="3" type="primary">CCDC179</name>
    <name evidence="2" type="ORF">mRhiFer1_002249</name>
</gene>
<feature type="region of interest" description="Disordered" evidence="1">
    <location>
        <begin position="1"/>
        <end position="26"/>
    </location>
</feature>
<reference evidence="3" key="5">
    <citation type="submission" date="2025-05" db="UniProtKB">
        <authorList>
            <consortium name="Ensembl"/>
        </authorList>
    </citation>
    <scope>IDENTIFICATION</scope>
</reference>
<reference evidence="3 4" key="2">
    <citation type="journal article" date="2018" name="Annu Rev Anim Biosci">
        <title>Bat Biology, Genomes, and the Bat1K Project: To Generate Chromosome-Level Genomes for All Living Bat Species.</title>
        <authorList>
            <person name="Teeling E.C."/>
            <person name="Vernes S.C."/>
            <person name="Davalos L.M."/>
            <person name="Ray D.A."/>
            <person name="Gilbert M.T.P."/>
            <person name="Myers E."/>
        </authorList>
    </citation>
    <scope>NUCLEOTIDE SEQUENCE</scope>
</reference>
<evidence type="ECO:0000256" key="1">
    <source>
        <dbReference type="SAM" id="MobiDB-lite"/>
    </source>
</evidence>
<feature type="compositionally biased region" description="Basic residues" evidence="1">
    <location>
        <begin position="45"/>
        <end position="54"/>
    </location>
</feature>
<dbReference type="EMBL" id="JACAGC010000011">
    <property type="protein sequence ID" value="KAF6332671.1"/>
    <property type="molecule type" value="Genomic_DNA"/>
</dbReference>
<reference evidence="3 4" key="3">
    <citation type="submission" date="2018-12" db="EMBL/GenBank/DDBJ databases">
        <title>G10K-VGP greater horseshoe bat female genome, primary haplotype.</title>
        <authorList>
            <person name="Teeling E."/>
            <person name="Myers G."/>
            <person name="Vernes S."/>
            <person name="Pippel M."/>
            <person name="Winkler S."/>
            <person name="Fedrigo O."/>
            <person name="Rhie A."/>
            <person name="Koren S."/>
            <person name="Phillippy A."/>
            <person name="Lewin H."/>
            <person name="Damas J."/>
            <person name="Howe K."/>
            <person name="Mountcastle J."/>
            <person name="Jarvis E.D."/>
        </authorList>
    </citation>
    <scope>NUCLEOTIDE SEQUENCE [LARGE SCALE GENOMIC DNA]</scope>
</reference>
<dbReference type="Proteomes" id="UP000472240">
    <property type="component" value="Chromosome 11"/>
</dbReference>
<dbReference type="OMA" id="EKRINYM"/>
<organism evidence="3 4">
    <name type="scientific">Rhinolophus ferrumequinum</name>
    <name type="common">Greater horseshoe bat</name>
    <dbReference type="NCBI Taxonomy" id="59479"/>
    <lineage>
        <taxon>Eukaryota</taxon>
        <taxon>Metazoa</taxon>
        <taxon>Chordata</taxon>
        <taxon>Craniata</taxon>
        <taxon>Vertebrata</taxon>
        <taxon>Euteleostomi</taxon>
        <taxon>Mammalia</taxon>
        <taxon>Eutheria</taxon>
        <taxon>Laurasiatheria</taxon>
        <taxon>Chiroptera</taxon>
        <taxon>Yinpterochiroptera</taxon>
        <taxon>Rhinolophoidea</taxon>
        <taxon>Rhinolophidae</taxon>
        <taxon>Rhinolophinae</taxon>
        <taxon>Rhinolophus</taxon>
    </lineage>
</organism>
<evidence type="ECO:0000313" key="4">
    <source>
        <dbReference type="Proteomes" id="UP000472240"/>
    </source>
</evidence>
<evidence type="ECO:0000313" key="5">
    <source>
        <dbReference type="Proteomes" id="UP000585614"/>
    </source>
</evidence>
<dbReference type="AlphaFoldDB" id="A0A671F900"/>
<name>A0A671F900_RHIFE</name>
<reference evidence="2 5" key="4">
    <citation type="journal article" date="2020" name="Nature">
        <title>Six reference-quality genomes reveal evolution of bat adaptations.</title>
        <authorList>
            <person name="Jebb D."/>
            <person name="Huang Z."/>
            <person name="Pippel M."/>
            <person name="Hughes G.M."/>
            <person name="Lavrichenko K."/>
            <person name="Devanna P."/>
            <person name="Winkler S."/>
            <person name="Jermiin L.S."/>
            <person name="Skirmuntt E.C."/>
            <person name="Katzourakis A."/>
            <person name="Burkitt-Gray L."/>
            <person name="Ray D.A."/>
            <person name="Sullivan K.A.M."/>
            <person name="Roscito J.G."/>
            <person name="Kirilenko B.M."/>
            <person name="Davalos L.M."/>
            <person name="Corthals A.P."/>
            <person name="Power M.L."/>
            <person name="Jones G."/>
            <person name="Ransome R.D."/>
            <person name="Dechmann D.K.N."/>
            <person name="Locatelli A.G."/>
            <person name="Puechmaille S.J."/>
            <person name="Fedrigo O."/>
            <person name="Jarvis E.D."/>
            <person name="Hiller M."/>
            <person name="Vernes S.C."/>
            <person name="Myers E.W."/>
            <person name="Teeling E.C."/>
        </authorList>
    </citation>
    <scope>NUCLEOTIDE SEQUENCE [LARGE SCALE GENOMIC DNA]</scope>
    <source>
        <strain evidence="2">MRhiFer1</strain>
        <tissue evidence="2">Lung</tissue>
    </source>
</reference>
<reference evidence="3 4" key="1">
    <citation type="journal article" date="2015" name="Annu Rev Anim Biosci">
        <title>The Genome 10K Project: a way forward.</title>
        <authorList>
            <person name="Koepfli K.P."/>
            <person name="Paten B."/>
            <person name="O'Brien S.J."/>
            <person name="Koepfli K.P."/>
            <person name="Paten B."/>
            <person name="Antunes A."/>
            <person name="Belov K."/>
            <person name="Bustamante C."/>
            <person name="Castoe T.A."/>
            <person name="Clawson H."/>
            <person name="Crawford A.J."/>
            <person name="Diekhans M."/>
            <person name="Distel D."/>
            <person name="Durbin R."/>
            <person name="Earl D."/>
            <person name="Fujita M.K."/>
            <person name="Gamble T."/>
            <person name="Georges A."/>
            <person name="Gemmell N."/>
            <person name="Gilbert M.T."/>
            <person name="Graves J.M."/>
            <person name="Green R.E."/>
            <person name="Hickey G."/>
            <person name="Jarvis E.D."/>
            <person name="Johnson W."/>
            <person name="Komissarov A."/>
            <person name="Korf I."/>
            <person name="Kuhn R."/>
            <person name="Larkin D.M."/>
            <person name="Lewin H."/>
            <person name="Lopez J.V."/>
            <person name="Ma J."/>
            <person name="Marques-Bonet T."/>
            <person name="Miller W."/>
            <person name="Murphy R."/>
            <person name="Pevzner P."/>
            <person name="Shapiro B."/>
            <person name="Steiner C."/>
            <person name="Tamazian G."/>
            <person name="Venkatesh B."/>
            <person name="Wang J."/>
            <person name="Wayne R."/>
            <person name="Wiley E."/>
            <person name="Yang H."/>
            <person name="Zhang G."/>
            <person name="Haussler D."/>
            <person name="Ryder O."/>
            <person name="O'Brien S.J."/>
        </authorList>
    </citation>
    <scope>NUCLEOTIDE SEQUENCE</scope>
</reference>
<protein>
    <submittedName>
        <fullName evidence="2 3">Coiled-coil domain containing 179</fullName>
    </submittedName>
</protein>
<accession>A0A671F900</accession>
<sequence>MCLPCSGDETTQVNPEGPRWPRPSEVNERQAIHKRVEHMKHLKKQKRKFNKHFARPAPIPEPGLFWT</sequence>
<evidence type="ECO:0000313" key="3">
    <source>
        <dbReference type="Ensembl" id="ENSRFEP00010020218.1"/>
    </source>
</evidence>
<proteinExistence type="predicted"/>